<organism evidence="2 3">
    <name type="scientific">Variovorax robiniae</name>
    <dbReference type="NCBI Taxonomy" id="1836199"/>
    <lineage>
        <taxon>Bacteria</taxon>
        <taxon>Pseudomonadati</taxon>
        <taxon>Pseudomonadota</taxon>
        <taxon>Betaproteobacteria</taxon>
        <taxon>Burkholderiales</taxon>
        <taxon>Comamonadaceae</taxon>
        <taxon>Variovorax</taxon>
    </lineage>
</organism>
<reference evidence="2 3" key="1">
    <citation type="submission" date="2024-03" db="EMBL/GenBank/DDBJ databases">
        <title>Novel species of the genus Variovorax.</title>
        <authorList>
            <person name="Liu Q."/>
            <person name="Xin Y.-H."/>
        </authorList>
    </citation>
    <scope>NUCLEOTIDE SEQUENCE [LARGE SCALE GENOMIC DNA]</scope>
    <source>
        <strain evidence="2 3">KACC 18901</strain>
    </source>
</reference>
<dbReference type="EMBL" id="JBBKZS010000017">
    <property type="protein sequence ID" value="MEJ8858502.1"/>
    <property type="molecule type" value="Genomic_DNA"/>
</dbReference>
<dbReference type="Gene3D" id="1.20.120.1940">
    <property type="entry name" value="YfdX protein domain"/>
    <property type="match status" value="1"/>
</dbReference>
<comment type="caution">
    <text evidence="2">The sequence shown here is derived from an EMBL/GenBank/DDBJ whole genome shotgun (WGS) entry which is preliminary data.</text>
</comment>
<protein>
    <submittedName>
        <fullName evidence="2">YfdX family protein</fullName>
    </submittedName>
</protein>
<evidence type="ECO:0000313" key="3">
    <source>
        <dbReference type="Proteomes" id="UP001367030"/>
    </source>
</evidence>
<evidence type="ECO:0000313" key="2">
    <source>
        <dbReference type="EMBL" id="MEJ8858502.1"/>
    </source>
</evidence>
<accession>A0ABU8XIJ7</accession>
<proteinExistence type="predicted"/>
<feature type="signal peptide" evidence="1">
    <location>
        <begin position="1"/>
        <end position="25"/>
    </location>
</feature>
<keyword evidence="3" id="KW-1185">Reference proteome</keyword>
<dbReference type="InterPro" id="IPR021236">
    <property type="entry name" value="Uncharacterised_YfdX"/>
</dbReference>
<name>A0ABU8XIJ7_9BURK</name>
<gene>
    <name evidence="2" type="ORF">WKW79_28295</name>
</gene>
<evidence type="ECO:0000256" key="1">
    <source>
        <dbReference type="SAM" id="SignalP"/>
    </source>
</evidence>
<dbReference type="Pfam" id="PF10938">
    <property type="entry name" value="YfdX"/>
    <property type="match status" value="1"/>
</dbReference>
<dbReference type="Proteomes" id="UP001367030">
    <property type="component" value="Unassembled WGS sequence"/>
</dbReference>
<keyword evidence="1" id="KW-0732">Signal</keyword>
<dbReference type="RefSeq" id="WP_340338560.1">
    <property type="nucleotide sequence ID" value="NZ_JBBKZS010000017.1"/>
</dbReference>
<dbReference type="Gene3D" id="6.10.250.2140">
    <property type="match status" value="1"/>
</dbReference>
<feature type="chain" id="PRO_5046827717" evidence="1">
    <location>
        <begin position="26"/>
        <end position="239"/>
    </location>
</feature>
<sequence length="239" mass="25361">MNARKFYLAPVAVATVVGFTMFGQAALAQAPAAKPAEMAKPADTAKPATPEQEMLKLSQDGYMAVRAARGARVDIFNGNIKGATDLLAKATSSLAAAKKDAPTFMVEVKSGVDGKIVRDTTSVDRANIVPIDGQIVLADNYIDTPAKRAHIDKANEHFAKGRGKEARDELRLAEVDAAFTRVLMPIDSTAKNVAEATRLLGEKKYYEANLALKAVEDGLRIDTVALSEPVKVAPAAPKG</sequence>